<keyword evidence="5" id="KW-1133">Transmembrane helix</keyword>
<keyword evidence="5" id="KW-0812">Transmembrane</keyword>
<dbReference type="GO" id="GO:0016158">
    <property type="term" value="F:inositol hexakisphosphate 3-phosphatase activity"/>
    <property type="evidence" value="ECO:0007669"/>
    <property type="project" value="UniProtKB-EC"/>
</dbReference>
<evidence type="ECO:0000256" key="5">
    <source>
        <dbReference type="SAM" id="Phobius"/>
    </source>
</evidence>
<evidence type="ECO:0000313" key="7">
    <source>
        <dbReference type="Proteomes" id="UP001174934"/>
    </source>
</evidence>
<evidence type="ECO:0000256" key="4">
    <source>
        <dbReference type="SAM" id="MobiDB-lite"/>
    </source>
</evidence>
<dbReference type="GO" id="GO:0003993">
    <property type="term" value="F:acid phosphatase activity"/>
    <property type="evidence" value="ECO:0007669"/>
    <property type="project" value="TreeGrafter"/>
</dbReference>
<dbReference type="PANTHER" id="PTHR20963:SF24">
    <property type="entry name" value="3-PHYTASE B"/>
    <property type="match status" value="1"/>
</dbReference>
<dbReference type="InterPro" id="IPR033379">
    <property type="entry name" value="Acid_Pase_AS"/>
</dbReference>
<gene>
    <name evidence="6" type="ORF">B0T17DRAFT_535904</name>
</gene>
<comment type="caution">
    <text evidence="6">The sequence shown here is derived from an EMBL/GenBank/DDBJ whole genome shotgun (WGS) entry which is preliminary data.</text>
</comment>
<evidence type="ECO:0000256" key="3">
    <source>
        <dbReference type="ARBA" id="ARBA00022801"/>
    </source>
</evidence>
<dbReference type="Gene3D" id="3.40.50.1240">
    <property type="entry name" value="Phosphoglycerate mutase-like"/>
    <property type="match status" value="1"/>
</dbReference>
<evidence type="ECO:0000313" key="6">
    <source>
        <dbReference type="EMBL" id="KAK0617819.1"/>
    </source>
</evidence>
<feature type="transmembrane region" description="Helical" evidence="5">
    <location>
        <begin position="51"/>
        <end position="73"/>
    </location>
</feature>
<dbReference type="EC" id="3.1.3.8" evidence="2"/>
<keyword evidence="7" id="KW-1185">Reference proteome</keyword>
<dbReference type="PROSITE" id="PS00778">
    <property type="entry name" value="HIS_ACID_PHOSPHAT_2"/>
    <property type="match status" value="1"/>
</dbReference>
<keyword evidence="3" id="KW-0378">Hydrolase</keyword>
<dbReference type="AlphaFoldDB" id="A0AA39WLW8"/>
<evidence type="ECO:0000256" key="2">
    <source>
        <dbReference type="ARBA" id="ARBA00012632"/>
    </source>
</evidence>
<protein>
    <recommendedName>
        <fullName evidence="2">3-phytase</fullName>
        <ecNumber evidence="2">3.1.3.8</ecNumber>
    </recommendedName>
</protein>
<dbReference type="PROSITE" id="PS00616">
    <property type="entry name" value="HIS_ACID_PHOSPHAT_1"/>
    <property type="match status" value="1"/>
</dbReference>
<dbReference type="InterPro" id="IPR000560">
    <property type="entry name" value="His_Pase_clade-2"/>
</dbReference>
<evidence type="ECO:0000256" key="1">
    <source>
        <dbReference type="ARBA" id="ARBA00005375"/>
    </source>
</evidence>
<dbReference type="PANTHER" id="PTHR20963">
    <property type="entry name" value="MULTIPLE INOSITOL POLYPHOSPHATE PHOSPHATASE-RELATED"/>
    <property type="match status" value="1"/>
</dbReference>
<reference evidence="6" key="1">
    <citation type="submission" date="2023-06" db="EMBL/GenBank/DDBJ databases">
        <title>Genome-scale phylogeny and comparative genomics of the fungal order Sordariales.</title>
        <authorList>
            <consortium name="Lawrence Berkeley National Laboratory"/>
            <person name="Hensen N."/>
            <person name="Bonometti L."/>
            <person name="Westerberg I."/>
            <person name="Brannstrom I.O."/>
            <person name="Guillou S."/>
            <person name="Cros-Aarteil S."/>
            <person name="Calhoun S."/>
            <person name="Haridas S."/>
            <person name="Kuo A."/>
            <person name="Mondo S."/>
            <person name="Pangilinan J."/>
            <person name="Riley R."/>
            <person name="LaButti K."/>
            <person name="Andreopoulos B."/>
            <person name="Lipzen A."/>
            <person name="Chen C."/>
            <person name="Yanf M."/>
            <person name="Daum C."/>
            <person name="Ng V."/>
            <person name="Clum A."/>
            <person name="Steindorff A."/>
            <person name="Ohm R."/>
            <person name="Martin F."/>
            <person name="Silar P."/>
            <person name="Natvig D."/>
            <person name="Lalanne C."/>
            <person name="Gautier V."/>
            <person name="Ament-velasquez S.L."/>
            <person name="Kruys A."/>
            <person name="Hutchinson M.I."/>
            <person name="Powell A.J."/>
            <person name="Barry K."/>
            <person name="Miller A.N."/>
            <person name="Grigoriev I.V."/>
            <person name="Debuchy R."/>
            <person name="Gladieux P."/>
            <person name="Thoren M.H."/>
            <person name="Johannesson H."/>
        </authorList>
    </citation>
    <scope>NUCLEOTIDE SEQUENCE</scope>
    <source>
        <strain evidence="6">SMH3391-2</strain>
    </source>
</reference>
<feature type="region of interest" description="Disordered" evidence="4">
    <location>
        <begin position="23"/>
        <end position="45"/>
    </location>
</feature>
<comment type="similarity">
    <text evidence="1">Belongs to the histidine acid phosphatase family.</text>
</comment>
<keyword evidence="5" id="KW-0472">Membrane</keyword>
<name>A0AA39WLW8_9PEZI</name>
<dbReference type="EMBL" id="JAULSR010000005">
    <property type="protein sequence ID" value="KAK0617819.1"/>
    <property type="molecule type" value="Genomic_DNA"/>
</dbReference>
<organism evidence="6 7">
    <name type="scientific">Bombardia bombarda</name>
    <dbReference type="NCBI Taxonomy" id="252184"/>
    <lineage>
        <taxon>Eukaryota</taxon>
        <taxon>Fungi</taxon>
        <taxon>Dikarya</taxon>
        <taxon>Ascomycota</taxon>
        <taxon>Pezizomycotina</taxon>
        <taxon>Sordariomycetes</taxon>
        <taxon>Sordariomycetidae</taxon>
        <taxon>Sordariales</taxon>
        <taxon>Lasiosphaeriaceae</taxon>
        <taxon>Bombardia</taxon>
    </lineage>
</organism>
<dbReference type="SUPFAM" id="SSF53254">
    <property type="entry name" value="Phosphoglycerate mutase-like"/>
    <property type="match status" value="1"/>
</dbReference>
<proteinExistence type="inferred from homology"/>
<dbReference type="CDD" id="cd07061">
    <property type="entry name" value="HP_HAP_like"/>
    <property type="match status" value="1"/>
</dbReference>
<accession>A0AA39WLW8</accession>
<dbReference type="Proteomes" id="UP001174934">
    <property type="component" value="Unassembled WGS sequence"/>
</dbReference>
<dbReference type="Pfam" id="PF00328">
    <property type="entry name" value="His_Phos_2"/>
    <property type="match status" value="1"/>
</dbReference>
<dbReference type="InterPro" id="IPR029033">
    <property type="entry name" value="His_PPase_superfam"/>
</dbReference>
<sequence length="535" mass="57167">MGSSLSTAHSIFVGVSHKYSPLGRNSGRRRGRYVDIAPSSQQRQQERRRQLVKFTMAAMILAAVFYVGVAIVVPSAQAAPSSPAKCDTPAAGYQCSPSLTHSWGQYSPFFAVSSAIPPAVPRTCTLTFANILSRHGSRDPTASKTAAYNKTITKIHASATSYGPGYEFIRDYSYTLGADQLTAFGQQQMVNSGLDFYARYSSLATKNDKRPFIRASGQDRVIQSAVNFTQGWHSALLSSHGHNDNDDSAPYQMVIIPEDAGFNNTMSHGLCTAFEDGPASKIGASAQATFAATFTAPIAARLAANLPGVALFTAADVISFMDLCPFNTVASANGATISPFCALFTSDEWKSYDYYQTLGKWYGYGPGNPLGPTQGVGYVNELIARLTGKKVVDATSSNTTLDSDEKTFPLGRKLYADFSHDNDMAGVLGALGLYSEVGVGALSNTTRMEPESVKGWSAAWTVPFAGRFVFEKMVCGGGHGNGNGKEEELVRILVNGRVVPLVGCGADALGRCEVGKFVKSLAFARTGGRWAECFV</sequence>